<organism evidence="4 5">
    <name type="scientific">Rhizophagus clarus</name>
    <dbReference type="NCBI Taxonomy" id="94130"/>
    <lineage>
        <taxon>Eukaryota</taxon>
        <taxon>Fungi</taxon>
        <taxon>Fungi incertae sedis</taxon>
        <taxon>Mucoromycota</taxon>
        <taxon>Glomeromycotina</taxon>
        <taxon>Glomeromycetes</taxon>
        <taxon>Glomerales</taxon>
        <taxon>Glomeraceae</taxon>
        <taxon>Rhizophagus</taxon>
    </lineage>
</organism>
<name>A0A8H3LNU7_9GLOM</name>
<keyword evidence="2" id="KW-0067">ATP-binding</keyword>
<reference evidence="4" key="1">
    <citation type="submission" date="2019-10" db="EMBL/GenBank/DDBJ databases">
        <title>Conservation and host-specific expression of non-tandemly repeated heterogenous ribosome RNA gene in arbuscular mycorrhizal fungi.</title>
        <authorList>
            <person name="Maeda T."/>
            <person name="Kobayashi Y."/>
            <person name="Nakagawa T."/>
            <person name="Ezawa T."/>
            <person name="Yamaguchi K."/>
            <person name="Bino T."/>
            <person name="Nishimoto Y."/>
            <person name="Shigenobu S."/>
            <person name="Kawaguchi M."/>
        </authorList>
    </citation>
    <scope>NUCLEOTIDE SEQUENCE</scope>
    <source>
        <strain evidence="4">HR1</strain>
    </source>
</reference>
<dbReference type="EMBL" id="BLAL01000194">
    <property type="protein sequence ID" value="GES90369.1"/>
    <property type="molecule type" value="Genomic_DNA"/>
</dbReference>
<evidence type="ECO:0000256" key="2">
    <source>
        <dbReference type="ARBA" id="ARBA00022840"/>
    </source>
</evidence>
<dbReference type="InterPro" id="IPR051681">
    <property type="entry name" value="Ser/Thr_Kinases-Pseudokinases"/>
</dbReference>
<dbReference type="OrthoDB" id="339325at2759"/>
<dbReference type="Pfam" id="PF07714">
    <property type="entry name" value="PK_Tyr_Ser-Thr"/>
    <property type="match status" value="2"/>
</dbReference>
<dbReference type="InterPro" id="IPR011009">
    <property type="entry name" value="Kinase-like_dom_sf"/>
</dbReference>
<protein>
    <submittedName>
        <fullName evidence="4">Kinase-like domain-containing protein</fullName>
    </submittedName>
</protein>
<dbReference type="SUPFAM" id="SSF56112">
    <property type="entry name" value="Protein kinase-like (PK-like)"/>
    <property type="match status" value="1"/>
</dbReference>
<feature type="domain" description="Serine-threonine/tyrosine-protein kinase catalytic" evidence="3">
    <location>
        <begin position="169"/>
        <end position="230"/>
    </location>
</feature>
<evidence type="ECO:0000313" key="4">
    <source>
        <dbReference type="EMBL" id="GES90369.1"/>
    </source>
</evidence>
<evidence type="ECO:0000256" key="1">
    <source>
        <dbReference type="ARBA" id="ARBA00022741"/>
    </source>
</evidence>
<sequence>MKTLRPDSIAEWIPYNNLQDVKYLTKGGCSEIYTMVWIDGHYKEWDLKEKQLERFGWVKVALKKLENIESSNKNWFEEGISHLHLSSKSAGLIVQCFGLTQNPLNRHYMLVLRYMDINLREYLNQNHNKLTWKIIFQIIDHILYAVSYIHKENVCGPADILLNSIYLICIVMWEISSGQPPFINKHNYNLVIKIVNGMRPKIILGTPLEYKELMVKCWDASPTKRSNIIFLRDQIRVIYRLYCQNENYGHNVSSVSSSNLNFNSRIYNVKNLSKPRNAIKEEQESNY</sequence>
<evidence type="ECO:0000313" key="5">
    <source>
        <dbReference type="Proteomes" id="UP000615446"/>
    </source>
</evidence>
<feature type="domain" description="Serine-threonine/tyrosine-protein kinase catalytic" evidence="3">
    <location>
        <begin position="56"/>
        <end position="154"/>
    </location>
</feature>
<dbReference type="GO" id="GO:0004674">
    <property type="term" value="F:protein serine/threonine kinase activity"/>
    <property type="evidence" value="ECO:0007669"/>
    <property type="project" value="TreeGrafter"/>
</dbReference>
<evidence type="ECO:0000259" key="3">
    <source>
        <dbReference type="Pfam" id="PF07714"/>
    </source>
</evidence>
<gene>
    <name evidence="4" type="ORF">RCL2_001722100</name>
</gene>
<dbReference type="PANTHER" id="PTHR44329:SF298">
    <property type="entry name" value="MIXED LINEAGE KINASE DOMAIN-LIKE PROTEIN"/>
    <property type="match status" value="1"/>
</dbReference>
<comment type="caution">
    <text evidence="4">The sequence shown here is derived from an EMBL/GenBank/DDBJ whole genome shotgun (WGS) entry which is preliminary data.</text>
</comment>
<dbReference type="Gene3D" id="1.10.510.10">
    <property type="entry name" value="Transferase(Phosphotransferase) domain 1"/>
    <property type="match status" value="2"/>
</dbReference>
<keyword evidence="4" id="KW-0808">Transferase</keyword>
<dbReference type="InterPro" id="IPR001245">
    <property type="entry name" value="Ser-Thr/Tyr_kinase_cat_dom"/>
</dbReference>
<keyword evidence="1" id="KW-0547">Nucleotide-binding</keyword>
<dbReference type="AlphaFoldDB" id="A0A8H3LNU7"/>
<dbReference type="GO" id="GO:0005524">
    <property type="term" value="F:ATP binding"/>
    <property type="evidence" value="ECO:0007669"/>
    <property type="project" value="UniProtKB-KW"/>
</dbReference>
<dbReference type="PANTHER" id="PTHR44329">
    <property type="entry name" value="SERINE/THREONINE-PROTEIN KINASE TNNI3K-RELATED"/>
    <property type="match status" value="1"/>
</dbReference>
<accession>A0A8H3LNU7</accession>
<proteinExistence type="predicted"/>
<dbReference type="Proteomes" id="UP000615446">
    <property type="component" value="Unassembled WGS sequence"/>
</dbReference>
<keyword evidence="4" id="KW-0418">Kinase</keyword>